<dbReference type="Proteomes" id="UP000198407">
    <property type="component" value="Unassembled WGS sequence"/>
</dbReference>
<evidence type="ECO:0000313" key="1">
    <source>
        <dbReference type="EMBL" id="SNS23411.1"/>
    </source>
</evidence>
<name>A0A239CUT1_9PSED</name>
<gene>
    <name evidence="1" type="ORF">SAMN05444352_10542</name>
</gene>
<reference evidence="2" key="1">
    <citation type="submission" date="2017-06" db="EMBL/GenBank/DDBJ databases">
        <authorList>
            <person name="Varghese N."/>
            <person name="Submissions S."/>
        </authorList>
    </citation>
    <scope>NUCLEOTIDE SEQUENCE [LARGE SCALE GENOMIC DNA]</scope>
    <source>
        <strain evidence="2">DSM 22348</strain>
    </source>
</reference>
<sequence>MILTACAQGRYEPVESAEAPIPATAEEWFKPSDVKYYEAQSPAWNFQHVLENSAYECGRQADMGFILYRQLRSYGSNKRPEENAQALAECQQHAYLRGNEAIARLKQAKVSIKALELSKDLYGKWSAYVSGMSIYSPKNALAATQYETSRRALLAEDKFAQ</sequence>
<protein>
    <submittedName>
        <fullName evidence="1">Uncharacterized protein</fullName>
    </submittedName>
</protein>
<proteinExistence type="predicted"/>
<dbReference type="AlphaFoldDB" id="A0A239CUT1"/>
<accession>A0A239CUT1</accession>
<evidence type="ECO:0000313" key="2">
    <source>
        <dbReference type="Proteomes" id="UP000198407"/>
    </source>
</evidence>
<keyword evidence="2" id="KW-1185">Reference proteome</keyword>
<organism evidence="1 2">
    <name type="scientific">Pseudomonas japonica</name>
    <dbReference type="NCBI Taxonomy" id="256466"/>
    <lineage>
        <taxon>Bacteria</taxon>
        <taxon>Pseudomonadati</taxon>
        <taxon>Pseudomonadota</taxon>
        <taxon>Gammaproteobacteria</taxon>
        <taxon>Pseudomonadales</taxon>
        <taxon>Pseudomonadaceae</taxon>
        <taxon>Pseudomonas</taxon>
    </lineage>
</organism>
<dbReference type="EMBL" id="FZOL01000005">
    <property type="protein sequence ID" value="SNS23411.1"/>
    <property type="molecule type" value="Genomic_DNA"/>
</dbReference>